<dbReference type="SUPFAM" id="SSF56281">
    <property type="entry name" value="Metallo-hydrolase/oxidoreductase"/>
    <property type="match status" value="1"/>
</dbReference>
<evidence type="ECO:0000259" key="2">
    <source>
        <dbReference type="SMART" id="SM00849"/>
    </source>
</evidence>
<dbReference type="PANTHER" id="PTHR30619:SF1">
    <property type="entry name" value="RECOMBINATION PROTEIN 2"/>
    <property type="match status" value="1"/>
</dbReference>
<proteinExistence type="predicted"/>
<keyword evidence="1" id="KW-0812">Transmembrane</keyword>
<sequence>MFLSFFQARFVMVITMTKFNLIKQFRTRKIRLILFILLVIFSILLVWSLSLYSERGRGRLLVNFLDIGQGDAVLIRLPSGQTILIDGGPDNIILRRLGEYLPFYQRRLDYVFYSHYHADHIGGLVEIIKRYEVNNLVYAPGDYSSALLDTLEQSAAASQANDMPIISTAQINFSDDCFLNLLNPRLLQVPADQNNSLVIYLNCAGKKFLFSGDNNHRVEQALLALSADQENCDRFACDLWVDVFKASHHGSKTANSKEFLLALQVQLLVISVGVDNRFGHPYPATLERAKSLGIIVKRTDLDGTISFDGS</sequence>
<dbReference type="InterPro" id="IPR036866">
    <property type="entry name" value="RibonucZ/Hydroxyglut_hydro"/>
</dbReference>
<accession>A0A2H0V8A1</accession>
<evidence type="ECO:0000256" key="1">
    <source>
        <dbReference type="SAM" id="Phobius"/>
    </source>
</evidence>
<evidence type="ECO:0000313" key="4">
    <source>
        <dbReference type="Proteomes" id="UP000229972"/>
    </source>
</evidence>
<dbReference type="PANTHER" id="PTHR30619">
    <property type="entry name" value="DNA INTERNALIZATION/COMPETENCE PROTEIN COMEC/REC2"/>
    <property type="match status" value="1"/>
</dbReference>
<feature type="transmembrane region" description="Helical" evidence="1">
    <location>
        <begin position="32"/>
        <end position="52"/>
    </location>
</feature>
<dbReference type="AlphaFoldDB" id="A0A2H0V8A1"/>
<dbReference type="InterPro" id="IPR035681">
    <property type="entry name" value="ComA-like_MBL"/>
</dbReference>
<dbReference type="Gene3D" id="3.60.15.10">
    <property type="entry name" value="Ribonuclease Z/Hydroxyacylglutathione hydrolase-like"/>
    <property type="match status" value="1"/>
</dbReference>
<name>A0A2H0V8A1_9BACT</name>
<reference evidence="4" key="1">
    <citation type="submission" date="2017-09" db="EMBL/GenBank/DDBJ databases">
        <title>Depth-based differentiation of microbial function through sediment-hosted aquifers and enrichment of novel symbionts in the deep terrestrial subsurface.</title>
        <authorList>
            <person name="Probst A.J."/>
            <person name="Ladd B."/>
            <person name="Jarett J.K."/>
            <person name="Geller-Mcgrath D.E."/>
            <person name="Sieber C.M.K."/>
            <person name="Emerson J.B."/>
            <person name="Anantharaman K."/>
            <person name="Thomas B.C."/>
            <person name="Malmstrom R."/>
            <person name="Stieglmeier M."/>
            <person name="Klingl A."/>
            <person name="Woyke T."/>
            <person name="Ryan C.M."/>
            <person name="Banfield J.F."/>
        </authorList>
    </citation>
    <scope>NUCLEOTIDE SEQUENCE [LARGE SCALE GENOMIC DNA]</scope>
</reference>
<comment type="caution">
    <text evidence="3">The sequence shown here is derived from an EMBL/GenBank/DDBJ whole genome shotgun (WGS) entry which is preliminary data.</text>
</comment>
<feature type="domain" description="Metallo-beta-lactamase" evidence="2">
    <location>
        <begin position="69"/>
        <end position="263"/>
    </location>
</feature>
<dbReference type="InterPro" id="IPR052159">
    <property type="entry name" value="Competence_DNA_uptake"/>
</dbReference>
<gene>
    <name evidence="3" type="ORF">COT93_03075</name>
</gene>
<organism evidence="3 4">
    <name type="scientific">Candidatus Falkowbacteria bacterium CG10_big_fil_rev_8_21_14_0_10_37_18</name>
    <dbReference type="NCBI Taxonomy" id="1974562"/>
    <lineage>
        <taxon>Bacteria</taxon>
        <taxon>Candidatus Falkowiibacteriota</taxon>
    </lineage>
</organism>
<dbReference type="Pfam" id="PF00753">
    <property type="entry name" value="Lactamase_B"/>
    <property type="match status" value="1"/>
</dbReference>
<evidence type="ECO:0000313" key="3">
    <source>
        <dbReference type="EMBL" id="PIR95303.1"/>
    </source>
</evidence>
<keyword evidence="1" id="KW-0472">Membrane</keyword>
<keyword evidence="1" id="KW-1133">Transmembrane helix</keyword>
<dbReference type="InterPro" id="IPR001279">
    <property type="entry name" value="Metallo-B-lactamas"/>
</dbReference>
<dbReference type="SMART" id="SM00849">
    <property type="entry name" value="Lactamase_B"/>
    <property type="match status" value="1"/>
</dbReference>
<dbReference type="EMBL" id="PFAL01000029">
    <property type="protein sequence ID" value="PIR95303.1"/>
    <property type="molecule type" value="Genomic_DNA"/>
</dbReference>
<dbReference type="Proteomes" id="UP000229972">
    <property type="component" value="Unassembled WGS sequence"/>
</dbReference>
<protein>
    <recommendedName>
        <fullName evidence="2">Metallo-beta-lactamase domain-containing protein</fullName>
    </recommendedName>
</protein>
<dbReference type="CDD" id="cd07731">
    <property type="entry name" value="ComA-like_MBL-fold"/>
    <property type="match status" value="1"/>
</dbReference>